<comment type="similarity">
    <text evidence="1">Belongs to the peptidase C40 family.</text>
</comment>
<organism evidence="9 10">
    <name type="scientific">Edwardsiella tarda</name>
    <dbReference type="NCBI Taxonomy" id="636"/>
    <lineage>
        <taxon>Bacteria</taxon>
        <taxon>Pseudomonadati</taxon>
        <taxon>Pseudomonadota</taxon>
        <taxon>Gammaproteobacteria</taxon>
        <taxon>Enterobacterales</taxon>
        <taxon>Hafniaceae</taxon>
        <taxon>Edwardsiella</taxon>
    </lineage>
</organism>
<reference evidence="10" key="1">
    <citation type="submission" date="2017-09" db="EMBL/GenBank/DDBJ databases">
        <title>FDA dAtabase for Regulatory Grade micrObial Sequences (FDA-ARGOS): Supporting development and validation of Infectious Disease Dx tests.</title>
        <authorList>
            <person name="Goldberg B."/>
            <person name="Campos J."/>
            <person name="Tallon L."/>
            <person name="Sadzewicz L."/>
            <person name="Ott S."/>
            <person name="Zhao X."/>
            <person name="Nagaraj S."/>
            <person name="Vavikolanu K."/>
            <person name="Aluvathingal J."/>
            <person name="Nadendla S."/>
            <person name="Geyer C."/>
            <person name="Sichtig H."/>
        </authorList>
    </citation>
    <scope>NUCLEOTIDE SEQUENCE [LARGE SCALE GENOMIC DNA]</scope>
    <source>
        <strain evidence="10">FDAARGOS_370</strain>
    </source>
</reference>
<keyword evidence="3" id="KW-0479">Metal-binding</keyword>
<dbReference type="PROSITE" id="PS51935">
    <property type="entry name" value="NLPC_P60"/>
    <property type="match status" value="1"/>
</dbReference>
<evidence type="ECO:0000256" key="3">
    <source>
        <dbReference type="ARBA" id="ARBA00022723"/>
    </source>
</evidence>
<accession>A0A2A7U7A4</accession>
<comment type="caution">
    <text evidence="9">The sequence shown here is derived from an EMBL/GenBank/DDBJ whole genome shotgun (WGS) entry which is preliminary data.</text>
</comment>
<dbReference type="InterPro" id="IPR000064">
    <property type="entry name" value="NLP_P60_dom"/>
</dbReference>
<evidence type="ECO:0000256" key="4">
    <source>
        <dbReference type="ARBA" id="ARBA00022801"/>
    </source>
</evidence>
<dbReference type="AlphaFoldDB" id="A0A2A7U7A4"/>
<dbReference type="InterPro" id="IPR000555">
    <property type="entry name" value="JAMM/MPN+_dom"/>
</dbReference>
<dbReference type="SUPFAM" id="SSF54001">
    <property type="entry name" value="Cysteine proteinases"/>
    <property type="match status" value="1"/>
</dbReference>
<dbReference type="Gene3D" id="3.40.140.10">
    <property type="entry name" value="Cytidine Deaminase, domain 2"/>
    <property type="match status" value="1"/>
</dbReference>
<protein>
    <submittedName>
        <fullName evidence="9">Phage tail protein</fullName>
    </submittedName>
</protein>
<dbReference type="PANTHER" id="PTHR34858">
    <property type="entry name" value="CYSO-CYSTEINE PEPTIDASE"/>
    <property type="match status" value="1"/>
</dbReference>
<keyword evidence="5" id="KW-0788">Thiol protease</keyword>
<dbReference type="PANTHER" id="PTHR34858:SF1">
    <property type="entry name" value="CYSO-CYSTEINE PEPTIDASE"/>
    <property type="match status" value="1"/>
</dbReference>
<dbReference type="InterPro" id="IPR038765">
    <property type="entry name" value="Papain-like_cys_pep_sf"/>
</dbReference>
<proteinExistence type="inferred from homology"/>
<evidence type="ECO:0000256" key="7">
    <source>
        <dbReference type="ARBA" id="ARBA00023049"/>
    </source>
</evidence>
<dbReference type="SMART" id="SM00232">
    <property type="entry name" value="JAB_MPN"/>
    <property type="match status" value="1"/>
</dbReference>
<dbReference type="GO" id="GO:0008234">
    <property type="term" value="F:cysteine-type peptidase activity"/>
    <property type="evidence" value="ECO:0007669"/>
    <property type="project" value="UniProtKB-KW"/>
</dbReference>
<dbReference type="Pfam" id="PF14464">
    <property type="entry name" value="Prok-JAB"/>
    <property type="match status" value="1"/>
</dbReference>
<evidence type="ECO:0000256" key="5">
    <source>
        <dbReference type="ARBA" id="ARBA00022807"/>
    </source>
</evidence>
<evidence type="ECO:0000313" key="10">
    <source>
        <dbReference type="Proteomes" id="UP000219788"/>
    </source>
</evidence>
<keyword evidence="7" id="KW-0482">Metalloprotease</keyword>
<evidence type="ECO:0000256" key="2">
    <source>
        <dbReference type="ARBA" id="ARBA00022670"/>
    </source>
</evidence>
<dbReference type="EMBL" id="PDDV01000007">
    <property type="protein sequence ID" value="PEH74220.1"/>
    <property type="molecule type" value="Genomic_DNA"/>
</dbReference>
<keyword evidence="6" id="KW-0862">Zinc</keyword>
<keyword evidence="4" id="KW-0378">Hydrolase</keyword>
<dbReference type="CDD" id="cd08073">
    <property type="entry name" value="MPN_NLPC_P60"/>
    <property type="match status" value="1"/>
</dbReference>
<evidence type="ECO:0000256" key="6">
    <source>
        <dbReference type="ARBA" id="ARBA00022833"/>
    </source>
</evidence>
<dbReference type="Proteomes" id="UP000219788">
    <property type="component" value="Unassembled WGS sequence"/>
</dbReference>
<evidence type="ECO:0000259" key="8">
    <source>
        <dbReference type="PROSITE" id="PS51935"/>
    </source>
</evidence>
<dbReference type="SUPFAM" id="SSF102712">
    <property type="entry name" value="JAB1/MPN domain"/>
    <property type="match status" value="1"/>
</dbReference>
<dbReference type="Pfam" id="PF00877">
    <property type="entry name" value="NLPC_P60"/>
    <property type="match status" value="1"/>
</dbReference>
<dbReference type="InterPro" id="IPR028090">
    <property type="entry name" value="JAB_dom_prok"/>
</dbReference>
<dbReference type="GO" id="GO:0006508">
    <property type="term" value="P:proteolysis"/>
    <property type="evidence" value="ECO:0007669"/>
    <property type="project" value="UniProtKB-KW"/>
</dbReference>
<dbReference type="GO" id="GO:0008235">
    <property type="term" value="F:metalloexopeptidase activity"/>
    <property type="evidence" value="ECO:0007669"/>
    <property type="project" value="TreeGrafter"/>
</dbReference>
<feature type="domain" description="NlpC/P60" evidence="8">
    <location>
        <begin position="86"/>
        <end position="232"/>
    </location>
</feature>
<dbReference type="GO" id="GO:0008270">
    <property type="term" value="F:zinc ion binding"/>
    <property type="evidence" value="ECO:0007669"/>
    <property type="project" value="TreeGrafter"/>
</dbReference>
<dbReference type="Gene3D" id="3.90.1720.10">
    <property type="entry name" value="endopeptidase domain like (from Nostoc punctiforme)"/>
    <property type="match status" value="1"/>
</dbReference>
<gene>
    <name evidence="9" type="ORF">CRM76_01295</name>
</gene>
<evidence type="ECO:0000313" key="9">
    <source>
        <dbReference type="EMBL" id="PEH74220.1"/>
    </source>
</evidence>
<dbReference type="STRING" id="636.AAW15_07830"/>
<dbReference type="InterPro" id="IPR051929">
    <property type="entry name" value="VirAsm_ModProt"/>
</dbReference>
<evidence type="ECO:0000256" key="1">
    <source>
        <dbReference type="ARBA" id="ARBA00007074"/>
    </source>
</evidence>
<keyword evidence="2" id="KW-0645">Protease</keyword>
<dbReference type="OrthoDB" id="1494599at2"/>
<name>A0A2A7U7A4_EDWTA</name>
<sequence>MLDDDILAHAARMAPAESCGFVIRTPMGERYLPCKNRSLEPRRYFRMTPQDYLQACARGELVALVHSHPHGDPYLSAADRRLQIASALPWWLVCEGRIARYRPVPLLLGRPFVHGHADCYALLRDAYHLAGIALPAMHYDADWHQQGADLYLQELPRNGFSRIPLAAAQAGDVLLCCFGCSVANHAAIYCDDGQLLHHLPNQLSKREGYSERWQRQTHSLWRHHAWHASAFTAICNDLAAATLC</sequence>